<keyword evidence="1" id="KW-0472">Membrane</keyword>
<dbReference type="Proteomes" id="UP001595816">
    <property type="component" value="Unassembled WGS sequence"/>
</dbReference>
<accession>A0ABV8LIM2</accession>
<evidence type="ECO:0000313" key="2">
    <source>
        <dbReference type="EMBL" id="MFC4130167.1"/>
    </source>
</evidence>
<dbReference type="Pfam" id="PF10724">
    <property type="entry name" value="DUF2516"/>
    <property type="match status" value="1"/>
</dbReference>
<dbReference type="RefSeq" id="WP_253758405.1">
    <property type="nucleotide sequence ID" value="NZ_JAMZDZ010000001.1"/>
</dbReference>
<comment type="caution">
    <text evidence="2">The sequence shown here is derived from an EMBL/GenBank/DDBJ whole genome shotgun (WGS) entry which is preliminary data.</text>
</comment>
<keyword evidence="1" id="KW-0812">Transmembrane</keyword>
<dbReference type="EMBL" id="JBHSAY010000005">
    <property type="protein sequence ID" value="MFC4130167.1"/>
    <property type="molecule type" value="Genomic_DNA"/>
</dbReference>
<evidence type="ECO:0000256" key="1">
    <source>
        <dbReference type="SAM" id="Phobius"/>
    </source>
</evidence>
<dbReference type="InterPro" id="IPR019662">
    <property type="entry name" value="DUF2516"/>
</dbReference>
<name>A0ABV8LIM2_9ACTN</name>
<feature type="transmembrane region" description="Helical" evidence="1">
    <location>
        <begin position="13"/>
        <end position="34"/>
    </location>
</feature>
<feature type="transmembrane region" description="Helical" evidence="1">
    <location>
        <begin position="54"/>
        <end position="70"/>
    </location>
</feature>
<protein>
    <submittedName>
        <fullName evidence="2">DUF2516 family protein</fullName>
    </submittedName>
</protein>
<evidence type="ECO:0000313" key="3">
    <source>
        <dbReference type="Proteomes" id="UP001595816"/>
    </source>
</evidence>
<reference evidence="3" key="1">
    <citation type="journal article" date="2019" name="Int. J. Syst. Evol. Microbiol.">
        <title>The Global Catalogue of Microorganisms (GCM) 10K type strain sequencing project: providing services to taxonomists for standard genome sequencing and annotation.</title>
        <authorList>
            <consortium name="The Broad Institute Genomics Platform"/>
            <consortium name="The Broad Institute Genome Sequencing Center for Infectious Disease"/>
            <person name="Wu L."/>
            <person name="Ma J."/>
        </authorList>
    </citation>
    <scope>NUCLEOTIDE SEQUENCE [LARGE SCALE GENOMIC DNA]</scope>
    <source>
        <strain evidence="3">CGMCC 4.7289</strain>
    </source>
</reference>
<gene>
    <name evidence="2" type="ORF">ACFOZ4_06060</name>
</gene>
<proteinExistence type="predicted"/>
<keyword evidence="3" id="KW-1185">Reference proteome</keyword>
<sequence>MGLVSSSYFADTIVGWLNLIINVAAIILEAWAVIHCAMQRPDAFTALGTPIPKGGWLVILILSLIITLFFGVLGSLFMLGLIGLGFTGFYLLQLRSGFRELLEGRW</sequence>
<organism evidence="2 3">
    <name type="scientific">Hamadaea flava</name>
    <dbReference type="NCBI Taxonomy" id="1742688"/>
    <lineage>
        <taxon>Bacteria</taxon>
        <taxon>Bacillati</taxon>
        <taxon>Actinomycetota</taxon>
        <taxon>Actinomycetes</taxon>
        <taxon>Micromonosporales</taxon>
        <taxon>Micromonosporaceae</taxon>
        <taxon>Hamadaea</taxon>
    </lineage>
</organism>
<keyword evidence="1" id="KW-1133">Transmembrane helix</keyword>